<reference evidence="1" key="1">
    <citation type="submission" date="2020-04" db="EMBL/GenBank/DDBJ databases">
        <title>Deep metagenomics examines the oral microbiome during advanced dental caries in children, revealing novel taxa and co-occurrences with host molecules.</title>
        <authorList>
            <person name="Baker J.L."/>
            <person name="Morton J.T."/>
            <person name="Dinis M."/>
            <person name="Alvarez R."/>
            <person name="Tran N.C."/>
            <person name="Knight R."/>
            <person name="Edlund A."/>
        </authorList>
    </citation>
    <scope>NUCLEOTIDE SEQUENCE</scope>
    <source>
        <strain evidence="1">JCVI_23_bin.16</strain>
    </source>
</reference>
<accession>A0A929MT25</accession>
<comment type="caution">
    <text evidence="1">The sequence shown here is derived from an EMBL/GenBank/DDBJ whole genome shotgun (WGS) entry which is preliminary data.</text>
</comment>
<protein>
    <submittedName>
        <fullName evidence="1">Uncharacterized protein</fullName>
    </submittedName>
</protein>
<proteinExistence type="predicted"/>
<evidence type="ECO:0000313" key="2">
    <source>
        <dbReference type="Proteomes" id="UP000757900"/>
    </source>
</evidence>
<sequence>MSRIRVNDFSKWVDHFGLSEALKNDGEGIHGLGYGQTFMEGHVFDVLPGQEFSYVFCNTSTDAGNKTLKNTVAGLNMSTMGSSIRFDHEDDEKWHGFCVNRFGFLIHTKKDDNKFYVRVYRPDETGILQVINDVPIANIYLDNDVVLGCYADRQFLHILSRKNFGEVAEQVNDTSLLIDNLHHVAATSVIPGVSSEGIREIKVHDSFTETIFYFVYEDKIKSRSAIESRPVKTVFEGSTKNMVLMPHVYARLGFNDRTKKIVYALTSPEGKFELKTLIVT</sequence>
<name>A0A929MT25_ABIDE</name>
<dbReference type="AlphaFoldDB" id="A0A929MT25"/>
<organism evidence="1 2">
    <name type="scientific">Abiotrophia defectiva</name>
    <name type="common">Streptococcus defectivus</name>
    <dbReference type="NCBI Taxonomy" id="46125"/>
    <lineage>
        <taxon>Bacteria</taxon>
        <taxon>Bacillati</taxon>
        <taxon>Bacillota</taxon>
        <taxon>Bacilli</taxon>
        <taxon>Lactobacillales</taxon>
        <taxon>Aerococcaceae</taxon>
        <taxon>Abiotrophia</taxon>
    </lineage>
</organism>
<dbReference type="EMBL" id="JABZFV010000001">
    <property type="protein sequence ID" value="MBF0934065.1"/>
    <property type="molecule type" value="Genomic_DNA"/>
</dbReference>
<gene>
    <name evidence="1" type="ORF">HXK00_00295</name>
</gene>
<evidence type="ECO:0000313" key="1">
    <source>
        <dbReference type="EMBL" id="MBF0934065.1"/>
    </source>
</evidence>
<dbReference type="Proteomes" id="UP000757900">
    <property type="component" value="Unassembled WGS sequence"/>
</dbReference>